<dbReference type="InterPro" id="IPR000691">
    <property type="entry name" value="Prot_inh_I16_SSI"/>
</dbReference>
<dbReference type="RefSeq" id="WP_046906589.1">
    <property type="nucleotide sequence ID" value="NZ_BAAAXG010000026.1"/>
</dbReference>
<evidence type="ECO:0000259" key="10">
    <source>
        <dbReference type="Pfam" id="PF00720"/>
    </source>
</evidence>
<feature type="disulfide bond" evidence="8">
    <location>
        <begin position="65"/>
        <end position="80"/>
    </location>
</feature>
<dbReference type="Pfam" id="PF00720">
    <property type="entry name" value="SSI"/>
    <property type="match status" value="1"/>
</dbReference>
<keyword evidence="8" id="KW-0732">Signal</keyword>
<evidence type="ECO:0000256" key="8">
    <source>
        <dbReference type="HAMAP-Rule" id="MF_00778"/>
    </source>
</evidence>
<gene>
    <name evidence="8" type="primary">sti</name>
    <name evidence="11" type="ORF">VO63_06440</name>
</gene>
<evidence type="ECO:0000256" key="3">
    <source>
        <dbReference type="ARBA" id="ARBA00011738"/>
    </source>
</evidence>
<keyword evidence="6 8" id="KW-0722">Serine protease inhibitor</keyword>
<proteinExistence type="inferred from homology"/>
<evidence type="ECO:0000313" key="11">
    <source>
        <dbReference type="EMBL" id="KKZ74714.1"/>
    </source>
</evidence>
<comment type="subunit">
    <text evidence="3 8">Homodimer.</text>
</comment>
<sequence precursor="true">MRYFRTLGATALATTTGLALIATAVTSEAEAAPAGLYPPSALVLTVGKGERAATATVDRAVTLVCSPTPGGTHPAPAAACSELAAVGGDLARLAAGSPGQRPCTREWDPVVVTGSGVWRGKRVNWSARYGNTCELREKTGERTVFGF</sequence>
<protein>
    <recommendedName>
        <fullName evidence="8">Probable subtilase-type protease inhibitor</fullName>
    </recommendedName>
</protein>
<feature type="site" description="Reactive bond" evidence="8">
    <location>
        <begin position="105"/>
        <end position="106"/>
    </location>
</feature>
<dbReference type="PRINTS" id="PR00294">
    <property type="entry name" value="SSBTLNINHBTR"/>
</dbReference>
<comment type="subcellular location">
    <subcellularLocation>
        <location evidence="1 8">Secreted</location>
    </subcellularLocation>
</comment>
<dbReference type="GO" id="GO:0005576">
    <property type="term" value="C:extracellular region"/>
    <property type="evidence" value="ECO:0007669"/>
    <property type="project" value="UniProtKB-SubCell"/>
</dbReference>
<feature type="disulfide bond" evidence="8">
    <location>
        <begin position="103"/>
        <end position="133"/>
    </location>
</feature>
<feature type="chain" id="PRO_5039770948" description="Probable subtilase-type protease inhibitor" evidence="8">
    <location>
        <begin position="25"/>
        <end position="147"/>
    </location>
</feature>
<dbReference type="Proteomes" id="UP000265325">
    <property type="component" value="Unassembled WGS sequence"/>
</dbReference>
<keyword evidence="5 8" id="KW-0646">Protease inhibitor</keyword>
<evidence type="ECO:0000256" key="4">
    <source>
        <dbReference type="ARBA" id="ARBA00022525"/>
    </source>
</evidence>
<evidence type="ECO:0000256" key="6">
    <source>
        <dbReference type="ARBA" id="ARBA00022900"/>
    </source>
</evidence>
<keyword evidence="12" id="KW-1185">Reference proteome</keyword>
<evidence type="ECO:0000256" key="2">
    <source>
        <dbReference type="ARBA" id="ARBA00010472"/>
    </source>
</evidence>
<keyword evidence="7 8" id="KW-1015">Disulfide bond</keyword>
<organism evidence="11 12">
    <name type="scientific">Streptomyces showdoensis</name>
    <dbReference type="NCBI Taxonomy" id="68268"/>
    <lineage>
        <taxon>Bacteria</taxon>
        <taxon>Bacillati</taxon>
        <taxon>Actinomycetota</taxon>
        <taxon>Actinomycetes</taxon>
        <taxon>Kitasatosporales</taxon>
        <taxon>Streptomycetaceae</taxon>
        <taxon>Streptomyces</taxon>
    </lineage>
</organism>
<feature type="signal peptide" evidence="8">
    <location>
        <begin position="1"/>
        <end position="24"/>
    </location>
</feature>
<name>A0A2P2GT95_STREW</name>
<dbReference type="InterPro" id="IPR036819">
    <property type="entry name" value="Subtilisin_inhibitor-like_sf"/>
</dbReference>
<evidence type="ECO:0000256" key="5">
    <source>
        <dbReference type="ARBA" id="ARBA00022690"/>
    </source>
</evidence>
<keyword evidence="4 8" id="KW-0964">Secreted</keyword>
<comment type="function">
    <text evidence="8">Strong inhibitor of bacterial serine proteases such as subtilisin.</text>
</comment>
<comment type="caution">
    <text evidence="11">The sequence shown here is derived from an EMBL/GenBank/DDBJ whole genome shotgun (WGS) entry which is preliminary data.</text>
</comment>
<feature type="domain" description="Subtilisin inhibitor" evidence="10">
    <location>
        <begin position="39"/>
        <end position="131"/>
    </location>
</feature>
<evidence type="ECO:0000256" key="1">
    <source>
        <dbReference type="ARBA" id="ARBA00004613"/>
    </source>
</evidence>
<dbReference type="GO" id="GO:0004867">
    <property type="term" value="F:serine-type endopeptidase inhibitor activity"/>
    <property type="evidence" value="ECO:0007669"/>
    <property type="project" value="UniProtKB-UniRule"/>
</dbReference>
<dbReference type="SUPFAM" id="SSF55399">
    <property type="entry name" value="Subtilisin inhibitor"/>
    <property type="match status" value="1"/>
</dbReference>
<dbReference type="EMBL" id="LAQS01000007">
    <property type="protein sequence ID" value="KKZ74714.1"/>
    <property type="molecule type" value="Genomic_DNA"/>
</dbReference>
<dbReference type="InterPro" id="IPR023549">
    <property type="entry name" value="Subtilisin_inhibitor"/>
</dbReference>
<accession>A0A2P2GT95</accession>
<reference evidence="11 12" key="1">
    <citation type="submission" date="2015-05" db="EMBL/GenBank/DDBJ databases">
        <title>Draft Genome assembly of Streptomyces showdoensis.</title>
        <authorList>
            <person name="Thapa K.K."/>
            <person name="Metsa-Ketela M."/>
        </authorList>
    </citation>
    <scope>NUCLEOTIDE SEQUENCE [LARGE SCALE GENOMIC DNA]</scope>
    <source>
        <strain evidence="11 12">ATCC 15227</strain>
    </source>
</reference>
<dbReference type="OrthoDB" id="3542626at2"/>
<evidence type="ECO:0000256" key="9">
    <source>
        <dbReference type="RuleBase" id="RU003471"/>
    </source>
</evidence>
<comment type="similarity">
    <text evidence="2 8 9">Belongs to the protease inhibitor I16 (SSI) family.</text>
</comment>
<evidence type="ECO:0000313" key="12">
    <source>
        <dbReference type="Proteomes" id="UP000265325"/>
    </source>
</evidence>
<dbReference type="HAMAP" id="MF_00778">
    <property type="entry name" value="SSI"/>
    <property type="match status" value="1"/>
</dbReference>
<evidence type="ECO:0000256" key="7">
    <source>
        <dbReference type="ARBA" id="ARBA00023157"/>
    </source>
</evidence>
<dbReference type="AlphaFoldDB" id="A0A2P2GT95"/>
<dbReference type="Gene3D" id="3.30.350.10">
    <property type="entry name" value="Subtilisin inhibitor-like"/>
    <property type="match status" value="1"/>
</dbReference>